<organism evidence="7 8">
    <name type="scientific">Prauserella muralis</name>
    <dbReference type="NCBI Taxonomy" id="588067"/>
    <lineage>
        <taxon>Bacteria</taxon>
        <taxon>Bacillati</taxon>
        <taxon>Actinomycetota</taxon>
        <taxon>Actinomycetes</taxon>
        <taxon>Pseudonocardiales</taxon>
        <taxon>Pseudonocardiaceae</taxon>
        <taxon>Prauserella</taxon>
    </lineage>
</organism>
<dbReference type="InterPro" id="IPR011009">
    <property type="entry name" value="Kinase-like_dom_sf"/>
</dbReference>
<dbReference type="PROSITE" id="PS00109">
    <property type="entry name" value="PROTEIN_KINASE_TYR"/>
    <property type="match status" value="1"/>
</dbReference>
<dbReference type="GO" id="GO:0005524">
    <property type="term" value="F:ATP binding"/>
    <property type="evidence" value="ECO:0007669"/>
    <property type="project" value="UniProtKB-KW"/>
</dbReference>
<dbReference type="PANTHER" id="PTHR34273">
    <property type="entry name" value="METHYLTHIORIBOSE KINASE"/>
    <property type="match status" value="1"/>
</dbReference>
<name>A0A2V4AIA5_9PSEU</name>
<sequence length="339" mass="37031">MTGDDRVVAARRFLVAQGLQAADEQSHWTPLTGGVSSDLWRVDLPGRTLCVKAALSRLRVADDWSAPLERNAVEYDWLSFAREHVPGSCPRLLGQDVQAGFFAMEYLPADDHPQWKATLLAGDVDPEFAGRVGDVVGRLHAASAGDESVRRRFATDANFDALRIAPYLRVTAGRNPGVADRLHDLADRLAGTRLALVHGDLSPKNILVHPTTPILLDAECAWFGDPAFDLAFCLTHLLLKSRVRTDRAGPLRESADRLLAAHRRHLDWEPPHEFDERVAGLVPALLLARVDGASPVEYLTAPGDRSLVRDTAVLLLRSRLGRTAEVLDSGMAALAPLHA</sequence>
<dbReference type="InterPro" id="IPR008266">
    <property type="entry name" value="Tyr_kinase_AS"/>
</dbReference>
<dbReference type="PANTHER" id="PTHR34273:SF2">
    <property type="entry name" value="METHYLTHIORIBOSE KINASE"/>
    <property type="match status" value="1"/>
</dbReference>
<keyword evidence="4" id="KW-0418">Kinase</keyword>
<dbReference type="EMBL" id="MASW01000007">
    <property type="protein sequence ID" value="PXY19654.1"/>
    <property type="molecule type" value="Genomic_DNA"/>
</dbReference>
<keyword evidence="5" id="KW-0067">ATP-binding</keyword>
<evidence type="ECO:0000256" key="1">
    <source>
        <dbReference type="ARBA" id="ARBA00010165"/>
    </source>
</evidence>
<keyword evidence="2 7" id="KW-0808">Transferase</keyword>
<proteinExistence type="inferred from homology"/>
<dbReference type="GO" id="GO:0004672">
    <property type="term" value="F:protein kinase activity"/>
    <property type="evidence" value="ECO:0007669"/>
    <property type="project" value="InterPro"/>
</dbReference>
<evidence type="ECO:0000256" key="3">
    <source>
        <dbReference type="ARBA" id="ARBA00022741"/>
    </source>
</evidence>
<dbReference type="Proteomes" id="UP000249915">
    <property type="component" value="Unassembled WGS sequence"/>
</dbReference>
<keyword evidence="3" id="KW-0547">Nucleotide-binding</keyword>
<dbReference type="AlphaFoldDB" id="A0A2V4AIA5"/>
<dbReference type="Gene3D" id="3.90.1200.10">
    <property type="match status" value="1"/>
</dbReference>
<evidence type="ECO:0000256" key="2">
    <source>
        <dbReference type="ARBA" id="ARBA00022679"/>
    </source>
</evidence>
<evidence type="ECO:0000256" key="4">
    <source>
        <dbReference type="ARBA" id="ARBA00022777"/>
    </source>
</evidence>
<evidence type="ECO:0000256" key="5">
    <source>
        <dbReference type="ARBA" id="ARBA00022840"/>
    </source>
</evidence>
<evidence type="ECO:0000259" key="6">
    <source>
        <dbReference type="Pfam" id="PF01636"/>
    </source>
</evidence>
<feature type="domain" description="Aminoglycoside phosphotransferase" evidence="6">
    <location>
        <begin position="28"/>
        <end position="240"/>
    </location>
</feature>
<keyword evidence="8" id="KW-1185">Reference proteome</keyword>
<accession>A0A2V4AIA5</accession>
<dbReference type="Gene3D" id="3.30.200.20">
    <property type="entry name" value="Phosphorylase Kinase, domain 1"/>
    <property type="match status" value="1"/>
</dbReference>
<evidence type="ECO:0000313" key="8">
    <source>
        <dbReference type="Proteomes" id="UP000249915"/>
    </source>
</evidence>
<comment type="caution">
    <text evidence="7">The sequence shown here is derived from an EMBL/GenBank/DDBJ whole genome shotgun (WGS) entry which is preliminary data.</text>
</comment>
<evidence type="ECO:0000313" key="7">
    <source>
        <dbReference type="EMBL" id="PXY19654.1"/>
    </source>
</evidence>
<protein>
    <submittedName>
        <fullName evidence="7">Aminoglycoside phosphotransferase</fullName>
    </submittedName>
</protein>
<dbReference type="SUPFAM" id="SSF56112">
    <property type="entry name" value="Protein kinase-like (PK-like)"/>
    <property type="match status" value="1"/>
</dbReference>
<dbReference type="Pfam" id="PF01636">
    <property type="entry name" value="APH"/>
    <property type="match status" value="1"/>
</dbReference>
<comment type="similarity">
    <text evidence="1">Belongs to the methylthioribose kinase family.</text>
</comment>
<gene>
    <name evidence="7" type="ORF">BAY60_29335</name>
</gene>
<dbReference type="RefSeq" id="WP_211330522.1">
    <property type="nucleotide sequence ID" value="NZ_MASW01000007.1"/>
</dbReference>
<reference evidence="7 8" key="1">
    <citation type="submission" date="2016-07" db="EMBL/GenBank/DDBJ databases">
        <title>Draft genome sequence of Prauserella muralis DSM 45305, isolated from a mould-covered wall in an indoor environment.</title>
        <authorList>
            <person name="Ruckert C."/>
            <person name="Albersmeier A."/>
            <person name="Jiang C.-L."/>
            <person name="Jiang Y."/>
            <person name="Kalinowski J."/>
            <person name="Schneider O."/>
            <person name="Winkler A."/>
            <person name="Zotchev S.B."/>
        </authorList>
    </citation>
    <scope>NUCLEOTIDE SEQUENCE [LARGE SCALE GENOMIC DNA]</scope>
    <source>
        <strain evidence="7 8">DSM 45305</strain>
    </source>
</reference>
<dbReference type="InterPro" id="IPR002575">
    <property type="entry name" value="Aminoglycoside_PTrfase"/>
</dbReference>